<evidence type="ECO:0008006" key="5">
    <source>
        <dbReference type="Google" id="ProtNLM"/>
    </source>
</evidence>
<keyword evidence="2" id="KW-1133">Transmembrane helix</keyword>
<accession>A0ABT9GXK7</accession>
<feature type="transmembrane region" description="Helical" evidence="2">
    <location>
        <begin position="92"/>
        <end position="109"/>
    </location>
</feature>
<dbReference type="EMBL" id="JAUZVZ010000007">
    <property type="protein sequence ID" value="MDP4535785.1"/>
    <property type="molecule type" value="Genomic_DNA"/>
</dbReference>
<protein>
    <recommendedName>
        <fullName evidence="5">DUF883 domain-containing protein</fullName>
    </recommendedName>
</protein>
<sequence>MSKPTETTSTQNAFDRHVDSASSGIHKAIDSASDAAGPAIQKATDSAHNTVNSMANGAHKAAETVAVKSSQLQQLQHELADNTRAQVRNHPLLALGIALAGGALFAMWLNRRAGEQDAS</sequence>
<gene>
    <name evidence="3" type="ORF">Q3O60_06275</name>
</gene>
<evidence type="ECO:0000256" key="2">
    <source>
        <dbReference type="SAM" id="Phobius"/>
    </source>
</evidence>
<keyword evidence="2" id="KW-0472">Membrane</keyword>
<dbReference type="RefSeq" id="WP_305893051.1">
    <property type="nucleotide sequence ID" value="NZ_JAUZVZ010000007.1"/>
</dbReference>
<dbReference type="Proteomes" id="UP001231616">
    <property type="component" value="Unassembled WGS sequence"/>
</dbReference>
<reference evidence="3 4" key="1">
    <citation type="submission" date="2023-08" db="EMBL/GenBank/DDBJ databases">
        <authorList>
            <person name="Joshi A."/>
            <person name="Thite S."/>
        </authorList>
    </citation>
    <scope>NUCLEOTIDE SEQUENCE [LARGE SCALE GENOMIC DNA]</scope>
    <source>
        <strain evidence="3 4">AC40</strain>
    </source>
</reference>
<organism evidence="3 4">
    <name type="scientific">Alkalimonas collagenimarina</name>
    <dbReference type="NCBI Taxonomy" id="400390"/>
    <lineage>
        <taxon>Bacteria</taxon>
        <taxon>Pseudomonadati</taxon>
        <taxon>Pseudomonadota</taxon>
        <taxon>Gammaproteobacteria</taxon>
        <taxon>Alkalimonas</taxon>
    </lineage>
</organism>
<evidence type="ECO:0000313" key="4">
    <source>
        <dbReference type="Proteomes" id="UP001231616"/>
    </source>
</evidence>
<name>A0ABT9GXK7_9GAMM</name>
<feature type="compositionally biased region" description="Polar residues" evidence="1">
    <location>
        <begin position="1"/>
        <end position="13"/>
    </location>
</feature>
<evidence type="ECO:0000313" key="3">
    <source>
        <dbReference type="EMBL" id="MDP4535785.1"/>
    </source>
</evidence>
<proteinExistence type="predicted"/>
<evidence type="ECO:0000256" key="1">
    <source>
        <dbReference type="SAM" id="MobiDB-lite"/>
    </source>
</evidence>
<feature type="region of interest" description="Disordered" evidence="1">
    <location>
        <begin position="1"/>
        <end position="65"/>
    </location>
</feature>
<feature type="compositionally biased region" description="Polar residues" evidence="1">
    <location>
        <begin position="43"/>
        <end position="55"/>
    </location>
</feature>
<keyword evidence="2" id="KW-0812">Transmembrane</keyword>
<keyword evidence="4" id="KW-1185">Reference proteome</keyword>
<comment type="caution">
    <text evidence="3">The sequence shown here is derived from an EMBL/GenBank/DDBJ whole genome shotgun (WGS) entry which is preliminary data.</text>
</comment>